<keyword evidence="4" id="KW-1185">Reference proteome</keyword>
<dbReference type="EMBL" id="SNSC02000009">
    <property type="protein sequence ID" value="TID21563.1"/>
    <property type="molecule type" value="Genomic_DNA"/>
</dbReference>
<evidence type="ECO:0000256" key="1">
    <source>
        <dbReference type="SAM" id="Coils"/>
    </source>
</evidence>
<sequence length="569" mass="64572">MAHEASPKSPPHPESPASPQWDNCSASNSDSFSDSNSDASDADSEGVAEEWTATLPVGDKADLHAAVFPEDQDAFFRKVLEEGYLRRFESADAIFIACLQAMYRTLGDSQETHRQDIKLLQKQLDCERLAKEKLSQELQIVQSKLDLIESMRSDVKLLQNGFEQSLHKLQAAQQDIETGKIERAKLSQDLHAAQDEIITAEEELGEKEEQVVTIQNLLVNVEIAQNELEKSVKTKFGFLQEIINSMQTNLQPKEGFLTERNKLRSEVETLQSQVVAMHNGIQSREQNDNKCNAAIHCRIDDQEQQVAILERDGRHHFKAYQSLKDFTDMVAGKLPQIENLQTLVDAHNEGIQSQERTSVTIFKALQTRIDDHDQVLRRIQKKFPSYATTDSVDRISNLLATRIDDCTIESGQNFQWLRDSFDSQIASIDTALKEVTTKFGFFSIASVPNLHERIDATKEYIDFVDGRVKAVDQRVQLDSHRIVHVGQHVGVVERQIGEIQTQNAELQEENTKLRCIVEQQGSMLKQISNHIMSGEDNPSVLSSAIKVREPEKRDQWVGIWKPRWGGQYR</sequence>
<evidence type="ECO:0000313" key="4">
    <source>
        <dbReference type="Proteomes" id="UP000298493"/>
    </source>
</evidence>
<gene>
    <name evidence="3" type="ORF">E6O75_ATG04958</name>
</gene>
<protein>
    <submittedName>
        <fullName evidence="3">Uncharacterized protein</fullName>
    </submittedName>
</protein>
<organism evidence="3 4">
    <name type="scientific">Venturia nashicola</name>
    <dbReference type="NCBI Taxonomy" id="86259"/>
    <lineage>
        <taxon>Eukaryota</taxon>
        <taxon>Fungi</taxon>
        <taxon>Dikarya</taxon>
        <taxon>Ascomycota</taxon>
        <taxon>Pezizomycotina</taxon>
        <taxon>Dothideomycetes</taxon>
        <taxon>Pleosporomycetidae</taxon>
        <taxon>Venturiales</taxon>
        <taxon>Venturiaceae</taxon>
        <taxon>Venturia</taxon>
    </lineage>
</organism>
<dbReference type="Proteomes" id="UP000298493">
    <property type="component" value="Unassembled WGS sequence"/>
</dbReference>
<name>A0A4Z1P2E2_9PEZI</name>
<dbReference type="AlphaFoldDB" id="A0A4Z1P2E2"/>
<evidence type="ECO:0000256" key="2">
    <source>
        <dbReference type="SAM" id="MobiDB-lite"/>
    </source>
</evidence>
<evidence type="ECO:0000313" key="3">
    <source>
        <dbReference type="EMBL" id="TID21563.1"/>
    </source>
</evidence>
<feature type="coiled-coil region" evidence="1">
    <location>
        <begin position="489"/>
        <end position="516"/>
    </location>
</feature>
<comment type="caution">
    <text evidence="3">The sequence shown here is derived from an EMBL/GenBank/DDBJ whole genome shotgun (WGS) entry which is preliminary data.</text>
</comment>
<keyword evidence="1" id="KW-0175">Coiled coil</keyword>
<feature type="region of interest" description="Disordered" evidence="2">
    <location>
        <begin position="1"/>
        <end position="48"/>
    </location>
</feature>
<accession>A0A4Z1P2E2</accession>
<proteinExistence type="predicted"/>
<feature type="coiled-coil region" evidence="1">
    <location>
        <begin position="117"/>
        <end position="312"/>
    </location>
</feature>
<feature type="compositionally biased region" description="Low complexity" evidence="2">
    <location>
        <begin position="22"/>
        <end position="39"/>
    </location>
</feature>
<reference evidence="3 4" key="1">
    <citation type="submission" date="2019-04" db="EMBL/GenBank/DDBJ databases">
        <title>High contiguity whole genome sequence and gene annotation resource for two Venturia nashicola isolates.</title>
        <authorList>
            <person name="Prokchorchik M."/>
            <person name="Won K."/>
            <person name="Lee Y."/>
            <person name="Choi E.D."/>
            <person name="Segonzac C."/>
            <person name="Sohn K.H."/>
        </authorList>
    </citation>
    <scope>NUCLEOTIDE SEQUENCE [LARGE SCALE GENOMIC DNA]</scope>
    <source>
        <strain evidence="3 4">PRI2</strain>
    </source>
</reference>
<dbReference type="OrthoDB" id="10430893at2759"/>
<feature type="coiled-coil region" evidence="1">
    <location>
        <begin position="337"/>
        <end position="382"/>
    </location>
</feature>